<keyword evidence="3" id="KW-0326">Glycosidase</keyword>
<dbReference type="EMBL" id="AYSO01000019">
    <property type="protein sequence ID" value="KIE45518.1"/>
    <property type="molecule type" value="Genomic_DNA"/>
</dbReference>
<name>A0A0C1U1Z2_9CLOT</name>
<dbReference type="InterPro" id="IPR032812">
    <property type="entry name" value="SbsA_Ig"/>
</dbReference>
<evidence type="ECO:0000256" key="1">
    <source>
        <dbReference type="ARBA" id="ARBA00022729"/>
    </source>
</evidence>
<dbReference type="STRING" id="29341.RSJ17_00645"/>
<dbReference type="Gene3D" id="1.10.530.10">
    <property type="match status" value="1"/>
</dbReference>
<dbReference type="GO" id="GO:0004040">
    <property type="term" value="F:amidase activity"/>
    <property type="evidence" value="ECO:0007669"/>
    <property type="project" value="InterPro"/>
</dbReference>
<evidence type="ECO:0000313" key="4">
    <source>
        <dbReference type="Proteomes" id="UP000031366"/>
    </source>
</evidence>
<dbReference type="RefSeq" id="WP_052268192.1">
    <property type="nucleotide sequence ID" value="NZ_AYSO01000019.1"/>
</dbReference>
<dbReference type="AlphaFoldDB" id="A0A0C1U1Z2"/>
<dbReference type="InterPro" id="IPR002901">
    <property type="entry name" value="MGlyc_endo_b_GlcNAc-like_dom"/>
</dbReference>
<proteinExistence type="predicted"/>
<gene>
    <name evidence="3" type="primary">lytD</name>
    <name evidence="3" type="ORF">U732_2518</name>
</gene>
<reference evidence="3 4" key="1">
    <citation type="journal article" date="2015" name="Infect. Genet. Evol.">
        <title>Genomic sequences of six botulinum neurotoxin-producing strains representing three clostridial species illustrate the mobility and diversity of botulinum neurotoxin genes.</title>
        <authorList>
            <person name="Smith T.J."/>
            <person name="Hill K.K."/>
            <person name="Xie G."/>
            <person name="Foley B.T."/>
            <person name="Williamson C.H."/>
            <person name="Foster J.T."/>
            <person name="Johnson S.L."/>
            <person name="Chertkov O."/>
            <person name="Teshima H."/>
            <person name="Gibbons H.S."/>
            <person name="Johnsky L.A."/>
            <person name="Karavis M.A."/>
            <person name="Smith L.A."/>
        </authorList>
    </citation>
    <scope>NUCLEOTIDE SEQUENCE [LARGE SCALE GENOMIC DNA]</scope>
    <source>
        <strain evidence="3 4">CDC 2741</strain>
    </source>
</reference>
<evidence type="ECO:0000313" key="3">
    <source>
        <dbReference type="EMBL" id="KIE45518.1"/>
    </source>
</evidence>
<accession>A0A0C1U1Z2</accession>
<evidence type="ECO:0000259" key="2">
    <source>
        <dbReference type="SMART" id="SM00047"/>
    </source>
</evidence>
<dbReference type="OrthoDB" id="9816557at2"/>
<dbReference type="Proteomes" id="UP000031366">
    <property type="component" value="Unassembled WGS sequence"/>
</dbReference>
<protein>
    <submittedName>
        <fullName evidence="3">Beta-N-acetylglucosaminidase</fullName>
        <ecNumber evidence="3">3.2.1.96</ecNumber>
    </submittedName>
</protein>
<keyword evidence="3" id="KW-0378">Hydrolase</keyword>
<dbReference type="GO" id="GO:0033925">
    <property type="term" value="F:mannosyl-glycoprotein endo-beta-N-acetylglucosaminidase activity"/>
    <property type="evidence" value="ECO:0007669"/>
    <property type="project" value="UniProtKB-EC"/>
</dbReference>
<sequence length="389" mass="43611">MKKLWRSLGTMVMTMIFIFLLNINIAKASILEIEHKINQPINKVWTIYLNDRLSSNAINNLSDNIIVITANSERPAVTFSYDANNKAIRVNPPAGGYKYNETYSIMVKDSLVSENGVKLISGAVIDFTTVKEANSTVNASKGTVTYKDYGFTLDQFVDKQMNQRPIYNRWAPFNTSASSISVKQFADAERFSVSDYGMYQFLKLNYMEGITASDLDAQLKGKGILNGLGKAFDSAAKKYNVSQAYLVAHSILETGNGTSKLATGVDYKTPDGKTVKVYNLFGIGAFDSDPINGGAKRAYEEGWTTPEKAVEGGAKWISENYIHRSESSFREPDQDTLYKMKWNVENFASPWHQYATDIAWAYKQVGRIKNILDNIPNAKLQFEIPRFVK</sequence>
<organism evidence="3 4">
    <name type="scientific">Clostridium argentinense CDC 2741</name>
    <dbReference type="NCBI Taxonomy" id="1418104"/>
    <lineage>
        <taxon>Bacteria</taxon>
        <taxon>Bacillati</taxon>
        <taxon>Bacillota</taxon>
        <taxon>Clostridia</taxon>
        <taxon>Eubacteriales</taxon>
        <taxon>Clostridiaceae</taxon>
        <taxon>Clostridium</taxon>
    </lineage>
</organism>
<keyword evidence="4" id="KW-1185">Reference proteome</keyword>
<dbReference type="SMART" id="SM00047">
    <property type="entry name" value="LYZ2"/>
    <property type="match status" value="1"/>
</dbReference>
<comment type="caution">
    <text evidence="3">The sequence shown here is derived from an EMBL/GenBank/DDBJ whole genome shotgun (WGS) entry which is preliminary data.</text>
</comment>
<dbReference type="EC" id="3.2.1.96" evidence="3"/>
<dbReference type="Pfam" id="PF01832">
    <property type="entry name" value="Glucosaminidase"/>
    <property type="match status" value="1"/>
</dbReference>
<dbReference type="Pfam" id="PF13205">
    <property type="entry name" value="Big_5"/>
    <property type="match status" value="1"/>
</dbReference>
<keyword evidence="1" id="KW-0732">Signal</keyword>
<feature type="domain" description="Mannosyl-glycoprotein endo-beta-N-acetylglucosamidase-like" evidence="2">
    <location>
        <begin position="217"/>
        <end position="383"/>
    </location>
</feature>